<dbReference type="AlphaFoldDB" id="A0A1E5W9E6"/>
<comment type="caution">
    <text evidence="1">The sequence shown here is derived from an EMBL/GenBank/DDBJ whole genome shotgun (WGS) entry which is preliminary data.</text>
</comment>
<name>A0A1E5W9E6_9POAL</name>
<evidence type="ECO:0000313" key="1">
    <source>
        <dbReference type="EMBL" id="OEL33870.1"/>
    </source>
</evidence>
<protein>
    <submittedName>
        <fullName evidence="1">Uncharacterized protein</fullName>
    </submittedName>
</protein>
<dbReference type="EMBL" id="LWDX02017269">
    <property type="protein sequence ID" value="OEL33870.1"/>
    <property type="molecule type" value="Genomic_DNA"/>
</dbReference>
<dbReference type="Proteomes" id="UP000095767">
    <property type="component" value="Unassembled WGS sequence"/>
</dbReference>
<gene>
    <name evidence="1" type="ORF">BAE44_0005116</name>
</gene>
<reference evidence="1 2" key="1">
    <citation type="submission" date="2016-09" db="EMBL/GenBank/DDBJ databases">
        <title>The draft genome of Dichanthelium oligosanthes: A C3 panicoid grass species.</title>
        <authorList>
            <person name="Studer A.J."/>
            <person name="Schnable J.C."/>
            <person name="Brutnell T.P."/>
        </authorList>
    </citation>
    <scope>NUCLEOTIDE SEQUENCE [LARGE SCALE GENOMIC DNA]</scope>
    <source>
        <strain evidence="2">cv. Kellogg 1175</strain>
        <tissue evidence="1">Leaf</tissue>
    </source>
</reference>
<evidence type="ECO:0000313" key="2">
    <source>
        <dbReference type="Proteomes" id="UP000095767"/>
    </source>
</evidence>
<keyword evidence="2" id="KW-1185">Reference proteome</keyword>
<feature type="non-terminal residue" evidence="1">
    <location>
        <position position="1"/>
    </location>
</feature>
<organism evidence="1 2">
    <name type="scientific">Dichanthelium oligosanthes</name>
    <dbReference type="NCBI Taxonomy" id="888268"/>
    <lineage>
        <taxon>Eukaryota</taxon>
        <taxon>Viridiplantae</taxon>
        <taxon>Streptophyta</taxon>
        <taxon>Embryophyta</taxon>
        <taxon>Tracheophyta</taxon>
        <taxon>Spermatophyta</taxon>
        <taxon>Magnoliopsida</taxon>
        <taxon>Liliopsida</taxon>
        <taxon>Poales</taxon>
        <taxon>Poaceae</taxon>
        <taxon>PACMAD clade</taxon>
        <taxon>Panicoideae</taxon>
        <taxon>Panicodae</taxon>
        <taxon>Paniceae</taxon>
        <taxon>Dichantheliinae</taxon>
        <taxon>Dichanthelium</taxon>
    </lineage>
</organism>
<accession>A0A1E5W9E6</accession>
<sequence length="27" mass="2839">LCSTICLGSTQLLNSGNMVPESCFSSF</sequence>
<proteinExistence type="predicted"/>